<reference evidence="7 8" key="1">
    <citation type="submission" date="2019-06" db="EMBL/GenBank/DDBJ databases">
        <title>Sequencing the genomes of 1000 actinobacteria strains.</title>
        <authorList>
            <person name="Klenk H.-P."/>
        </authorList>
    </citation>
    <scope>NUCLEOTIDE SEQUENCE [LARGE SCALE GENOMIC DNA]</scope>
    <source>
        <strain evidence="7 8">DSM 18082</strain>
    </source>
</reference>
<evidence type="ECO:0000256" key="4">
    <source>
        <dbReference type="ARBA" id="ARBA00023136"/>
    </source>
</evidence>
<evidence type="ECO:0008006" key="9">
    <source>
        <dbReference type="Google" id="ProtNLM"/>
    </source>
</evidence>
<dbReference type="RefSeq" id="WP_141787778.1">
    <property type="nucleotide sequence ID" value="NZ_BAAAKX010000004.1"/>
</dbReference>
<evidence type="ECO:0000256" key="1">
    <source>
        <dbReference type="ARBA" id="ARBA00004141"/>
    </source>
</evidence>
<dbReference type="Proteomes" id="UP000319514">
    <property type="component" value="Unassembled WGS sequence"/>
</dbReference>
<protein>
    <recommendedName>
        <fullName evidence="9">Tic20 family protein</fullName>
    </recommendedName>
</protein>
<accession>A0A542ZHF8</accession>
<dbReference type="EMBL" id="VFOQ01000001">
    <property type="protein sequence ID" value="TQL59807.1"/>
    <property type="molecule type" value="Genomic_DNA"/>
</dbReference>
<feature type="transmembrane region" description="Helical" evidence="6">
    <location>
        <begin position="58"/>
        <end position="79"/>
    </location>
</feature>
<evidence type="ECO:0000256" key="2">
    <source>
        <dbReference type="ARBA" id="ARBA00022692"/>
    </source>
</evidence>
<dbReference type="InterPro" id="IPR019109">
    <property type="entry name" value="MamF_MmsF"/>
</dbReference>
<proteinExistence type="predicted"/>
<evidence type="ECO:0000256" key="5">
    <source>
        <dbReference type="SAM" id="MobiDB-lite"/>
    </source>
</evidence>
<comment type="subcellular location">
    <subcellularLocation>
        <location evidence="1">Membrane</location>
        <topology evidence="1">Multi-pass membrane protein</topology>
    </subcellularLocation>
</comment>
<keyword evidence="4 6" id="KW-0472">Membrane</keyword>
<dbReference type="OrthoDB" id="9808930at2"/>
<sequence>MTESPQDVPPPSQGQTPPEGGYPPHQPPQQQYPPPPAPYPGYAVQPPLSPGDARMWSIFAHLGGTFLSFIVPLVIYLVFKDRDPFVREHSSAALNFHLTWFIAYLVSAILILVLIGLVLIPLLAICALVFTIMAAVAANDGREYTYPLAIQFVR</sequence>
<keyword evidence="2 6" id="KW-0812">Transmembrane</keyword>
<feature type="region of interest" description="Disordered" evidence="5">
    <location>
        <begin position="1"/>
        <end position="36"/>
    </location>
</feature>
<organism evidence="7 8">
    <name type="scientific">Oryzihumus leptocrescens</name>
    <dbReference type="NCBI Taxonomy" id="297536"/>
    <lineage>
        <taxon>Bacteria</taxon>
        <taxon>Bacillati</taxon>
        <taxon>Actinomycetota</taxon>
        <taxon>Actinomycetes</taxon>
        <taxon>Micrococcales</taxon>
        <taxon>Intrasporangiaceae</taxon>
        <taxon>Oryzihumus</taxon>
    </lineage>
</organism>
<feature type="compositionally biased region" description="Pro residues" evidence="5">
    <location>
        <begin position="20"/>
        <end position="36"/>
    </location>
</feature>
<evidence type="ECO:0000256" key="6">
    <source>
        <dbReference type="SAM" id="Phobius"/>
    </source>
</evidence>
<comment type="caution">
    <text evidence="7">The sequence shown here is derived from an EMBL/GenBank/DDBJ whole genome shotgun (WGS) entry which is preliminary data.</text>
</comment>
<name>A0A542ZHF8_9MICO</name>
<feature type="transmembrane region" description="Helical" evidence="6">
    <location>
        <begin position="91"/>
        <end position="112"/>
    </location>
</feature>
<keyword evidence="8" id="KW-1185">Reference proteome</keyword>
<evidence type="ECO:0000313" key="7">
    <source>
        <dbReference type="EMBL" id="TQL59807.1"/>
    </source>
</evidence>
<evidence type="ECO:0000313" key="8">
    <source>
        <dbReference type="Proteomes" id="UP000319514"/>
    </source>
</evidence>
<keyword evidence="3 6" id="KW-1133">Transmembrane helix</keyword>
<gene>
    <name evidence="7" type="ORF">FB474_1173</name>
</gene>
<dbReference type="AlphaFoldDB" id="A0A542ZHF8"/>
<evidence type="ECO:0000256" key="3">
    <source>
        <dbReference type="ARBA" id="ARBA00022989"/>
    </source>
</evidence>
<dbReference type="Pfam" id="PF09685">
    <property type="entry name" value="MamF_MmsF"/>
    <property type="match status" value="1"/>
</dbReference>
<feature type="transmembrane region" description="Helical" evidence="6">
    <location>
        <begin position="118"/>
        <end position="138"/>
    </location>
</feature>